<evidence type="ECO:0000313" key="2">
    <source>
        <dbReference type="EMBL" id="ANA85739.1"/>
    </source>
</evidence>
<dbReference type="Proteomes" id="UP000203169">
    <property type="component" value="Segment"/>
</dbReference>
<evidence type="ECO:0000256" key="1">
    <source>
        <dbReference type="SAM" id="Phobius"/>
    </source>
</evidence>
<gene>
    <name evidence="2" type="primary">33</name>
    <name evidence="2" type="ORF">PBI_COZZ_33</name>
</gene>
<dbReference type="RefSeq" id="YP_009276492.1">
    <property type="nucleotide sequence ID" value="NC_030941.1"/>
</dbReference>
<dbReference type="GeneID" id="28802809"/>
<name>A0A160DDF0_9CAUD</name>
<dbReference type="KEGG" id="vg:28802809"/>
<proteinExistence type="predicted"/>
<accession>A0A160DDF0</accession>
<feature type="transmembrane region" description="Helical" evidence="1">
    <location>
        <begin position="6"/>
        <end position="27"/>
    </location>
</feature>
<keyword evidence="1" id="KW-1133">Transmembrane helix</keyword>
<protein>
    <submittedName>
        <fullName evidence="2">Uncharacterized protein</fullName>
    </submittedName>
</protein>
<keyword evidence="1" id="KW-0812">Transmembrane</keyword>
<sequence length="31" mass="3600">MKGDDWAVLLGWLLILFTVLYLIAQIIRVII</sequence>
<dbReference type="EMBL" id="KU998239">
    <property type="protein sequence ID" value="ANA85739.1"/>
    <property type="molecule type" value="Genomic_DNA"/>
</dbReference>
<organism evidence="2 3">
    <name type="scientific">Gordonia phage Cozz</name>
    <dbReference type="NCBI Taxonomy" id="1838066"/>
    <lineage>
        <taxon>Viruses</taxon>
        <taxon>Duplodnaviria</taxon>
        <taxon>Heunggongvirae</taxon>
        <taxon>Uroviricota</taxon>
        <taxon>Caudoviricetes</taxon>
        <taxon>Emalynvirus</taxon>
        <taxon>Emalynvirus cozz</taxon>
    </lineage>
</organism>
<evidence type="ECO:0000313" key="3">
    <source>
        <dbReference type="Proteomes" id="UP000203169"/>
    </source>
</evidence>
<keyword evidence="1" id="KW-0472">Membrane</keyword>
<reference evidence="2 3" key="1">
    <citation type="submission" date="2016-03" db="EMBL/GenBank/DDBJ databases">
        <authorList>
            <person name="Montgomery M.T."/>
            <person name="Guerrero C.A."/>
            <person name="Mavrich T.N."/>
            <person name="Pope W.H."/>
            <person name="Garlena R.A."/>
            <person name="Russell D.A."/>
            <person name="Jacobs-Sera D."/>
            <person name="Hendrix R.W."/>
            <person name="Hatfull G.F."/>
        </authorList>
    </citation>
    <scope>NUCLEOTIDE SEQUENCE [LARGE SCALE GENOMIC DNA]</scope>
</reference>
<keyword evidence="3" id="KW-1185">Reference proteome</keyword>